<dbReference type="SUPFAM" id="SSF48498">
    <property type="entry name" value="Tetracyclin repressor-like, C-terminal domain"/>
    <property type="match status" value="1"/>
</dbReference>
<name>A0ABW2C3M6_9PSEU</name>
<evidence type="ECO:0000256" key="2">
    <source>
        <dbReference type="PROSITE-ProRule" id="PRU00335"/>
    </source>
</evidence>
<proteinExistence type="predicted"/>
<dbReference type="InterPro" id="IPR001647">
    <property type="entry name" value="HTH_TetR"/>
</dbReference>
<dbReference type="InterPro" id="IPR009057">
    <property type="entry name" value="Homeodomain-like_sf"/>
</dbReference>
<sequence>MSAGSPADEATAARERILDTAYDLFAQRGIRAVGIDEVIAESKVAKATLYRHFPSKDDLVIAFLENREQRWTFGFVEAESRRRGATPEAQLLAIFDVFHDWFHEVEFEACSFINVLLELGPHHPAGAACVKHLANIRGVVADRARRAGLRDPEDFARSWHILMKGSIISAAEGDARAAQRAKEMARALIERYRQSAK</sequence>
<keyword evidence="5" id="KW-1185">Reference proteome</keyword>
<dbReference type="InterPro" id="IPR036271">
    <property type="entry name" value="Tet_transcr_reg_TetR-rel_C_sf"/>
</dbReference>
<comment type="caution">
    <text evidence="4">The sequence shown here is derived from an EMBL/GenBank/DDBJ whole genome shotgun (WGS) entry which is preliminary data.</text>
</comment>
<feature type="DNA-binding region" description="H-T-H motif" evidence="2">
    <location>
        <begin position="34"/>
        <end position="53"/>
    </location>
</feature>
<dbReference type="PANTHER" id="PTHR30055">
    <property type="entry name" value="HTH-TYPE TRANSCRIPTIONAL REGULATOR RUTR"/>
    <property type="match status" value="1"/>
</dbReference>
<dbReference type="SUPFAM" id="SSF46689">
    <property type="entry name" value="Homeodomain-like"/>
    <property type="match status" value="1"/>
</dbReference>
<dbReference type="RefSeq" id="WP_345404034.1">
    <property type="nucleotide sequence ID" value="NZ_BAABLA010000116.1"/>
</dbReference>
<reference evidence="5" key="1">
    <citation type="journal article" date="2019" name="Int. J. Syst. Evol. Microbiol.">
        <title>The Global Catalogue of Microorganisms (GCM) 10K type strain sequencing project: providing services to taxonomists for standard genome sequencing and annotation.</title>
        <authorList>
            <consortium name="The Broad Institute Genomics Platform"/>
            <consortium name="The Broad Institute Genome Sequencing Center for Infectious Disease"/>
            <person name="Wu L."/>
            <person name="Ma J."/>
        </authorList>
    </citation>
    <scope>NUCLEOTIDE SEQUENCE [LARGE SCALE GENOMIC DNA]</scope>
    <source>
        <strain evidence="5">KCTC 32255</strain>
    </source>
</reference>
<evidence type="ECO:0000313" key="4">
    <source>
        <dbReference type="EMBL" id="MFC6869926.1"/>
    </source>
</evidence>
<protein>
    <submittedName>
        <fullName evidence="4">TetR/AcrR family transcriptional regulator</fullName>
    </submittedName>
</protein>
<dbReference type="PRINTS" id="PR00455">
    <property type="entry name" value="HTHTETR"/>
</dbReference>
<dbReference type="PANTHER" id="PTHR30055:SF200">
    <property type="entry name" value="HTH-TYPE TRANSCRIPTIONAL REPRESSOR BDCR"/>
    <property type="match status" value="1"/>
</dbReference>
<dbReference type="EMBL" id="JBHSXX010000001">
    <property type="protein sequence ID" value="MFC6869926.1"/>
    <property type="molecule type" value="Genomic_DNA"/>
</dbReference>
<keyword evidence="1 2" id="KW-0238">DNA-binding</keyword>
<gene>
    <name evidence="4" type="ORF">ACFQGD_22545</name>
</gene>
<dbReference type="Gene3D" id="1.10.357.10">
    <property type="entry name" value="Tetracycline Repressor, domain 2"/>
    <property type="match status" value="1"/>
</dbReference>
<evidence type="ECO:0000259" key="3">
    <source>
        <dbReference type="PROSITE" id="PS50977"/>
    </source>
</evidence>
<dbReference type="PROSITE" id="PS50977">
    <property type="entry name" value="HTH_TETR_2"/>
    <property type="match status" value="1"/>
</dbReference>
<dbReference type="InterPro" id="IPR050109">
    <property type="entry name" value="HTH-type_TetR-like_transc_reg"/>
</dbReference>
<evidence type="ECO:0000313" key="5">
    <source>
        <dbReference type="Proteomes" id="UP001596337"/>
    </source>
</evidence>
<organism evidence="4 5">
    <name type="scientific">Haloechinothrix salitolerans</name>
    <dbReference type="NCBI Taxonomy" id="926830"/>
    <lineage>
        <taxon>Bacteria</taxon>
        <taxon>Bacillati</taxon>
        <taxon>Actinomycetota</taxon>
        <taxon>Actinomycetes</taxon>
        <taxon>Pseudonocardiales</taxon>
        <taxon>Pseudonocardiaceae</taxon>
        <taxon>Haloechinothrix</taxon>
    </lineage>
</organism>
<dbReference type="Proteomes" id="UP001596337">
    <property type="component" value="Unassembled WGS sequence"/>
</dbReference>
<feature type="domain" description="HTH tetR-type" evidence="3">
    <location>
        <begin position="11"/>
        <end position="71"/>
    </location>
</feature>
<dbReference type="Pfam" id="PF00440">
    <property type="entry name" value="TetR_N"/>
    <property type="match status" value="1"/>
</dbReference>
<evidence type="ECO:0000256" key="1">
    <source>
        <dbReference type="ARBA" id="ARBA00023125"/>
    </source>
</evidence>
<accession>A0ABW2C3M6</accession>